<comment type="caution">
    <text evidence="4">The sequence shown here is derived from an EMBL/GenBank/DDBJ whole genome shotgun (WGS) entry which is preliminary data.</text>
</comment>
<feature type="domain" description="N-acetyltransferase" evidence="3">
    <location>
        <begin position="4"/>
        <end position="164"/>
    </location>
</feature>
<dbReference type="Gene3D" id="3.40.630.30">
    <property type="match status" value="1"/>
</dbReference>
<organism evidence="4 5">
    <name type="scientific">Dactylosporangium darangshiense</name>
    <dbReference type="NCBI Taxonomy" id="579108"/>
    <lineage>
        <taxon>Bacteria</taxon>
        <taxon>Bacillati</taxon>
        <taxon>Actinomycetota</taxon>
        <taxon>Actinomycetes</taxon>
        <taxon>Micromonosporales</taxon>
        <taxon>Micromonosporaceae</taxon>
        <taxon>Dactylosporangium</taxon>
    </lineage>
</organism>
<evidence type="ECO:0000313" key="5">
    <source>
        <dbReference type="Proteomes" id="UP001500620"/>
    </source>
</evidence>
<evidence type="ECO:0000256" key="1">
    <source>
        <dbReference type="ARBA" id="ARBA00022679"/>
    </source>
</evidence>
<keyword evidence="1" id="KW-0808">Transferase</keyword>
<dbReference type="InterPro" id="IPR050832">
    <property type="entry name" value="Bact_Acetyltransf"/>
</dbReference>
<gene>
    <name evidence="4" type="ORF">GCM10022255_059660</name>
</gene>
<dbReference type="EMBL" id="BAABAT010000018">
    <property type="protein sequence ID" value="GAA4254548.1"/>
    <property type="molecule type" value="Genomic_DNA"/>
</dbReference>
<dbReference type="RefSeq" id="WP_345131558.1">
    <property type="nucleotide sequence ID" value="NZ_BAABAT010000018.1"/>
</dbReference>
<evidence type="ECO:0000259" key="3">
    <source>
        <dbReference type="PROSITE" id="PS51186"/>
    </source>
</evidence>
<accession>A0ABP8DF88</accession>
<dbReference type="CDD" id="cd04301">
    <property type="entry name" value="NAT_SF"/>
    <property type="match status" value="1"/>
</dbReference>
<reference evidence="5" key="1">
    <citation type="journal article" date="2019" name="Int. J. Syst. Evol. Microbiol.">
        <title>The Global Catalogue of Microorganisms (GCM) 10K type strain sequencing project: providing services to taxonomists for standard genome sequencing and annotation.</title>
        <authorList>
            <consortium name="The Broad Institute Genomics Platform"/>
            <consortium name="The Broad Institute Genome Sequencing Center for Infectious Disease"/>
            <person name="Wu L."/>
            <person name="Ma J."/>
        </authorList>
    </citation>
    <scope>NUCLEOTIDE SEQUENCE [LARGE SCALE GENOMIC DNA]</scope>
    <source>
        <strain evidence="5">JCM 17441</strain>
    </source>
</reference>
<dbReference type="Proteomes" id="UP001500620">
    <property type="component" value="Unassembled WGS sequence"/>
</dbReference>
<dbReference type="PROSITE" id="PS51186">
    <property type="entry name" value="GNAT"/>
    <property type="match status" value="1"/>
</dbReference>
<name>A0ABP8DF88_9ACTN</name>
<evidence type="ECO:0000313" key="4">
    <source>
        <dbReference type="EMBL" id="GAA4254548.1"/>
    </source>
</evidence>
<evidence type="ECO:0000256" key="2">
    <source>
        <dbReference type="ARBA" id="ARBA00023315"/>
    </source>
</evidence>
<dbReference type="InterPro" id="IPR016181">
    <property type="entry name" value="Acyl_CoA_acyltransferase"/>
</dbReference>
<keyword evidence="2" id="KW-0012">Acyltransferase</keyword>
<dbReference type="SUPFAM" id="SSF55729">
    <property type="entry name" value="Acyl-CoA N-acyltransferases (Nat)"/>
    <property type="match status" value="1"/>
</dbReference>
<keyword evidence="5" id="KW-1185">Reference proteome</keyword>
<dbReference type="PANTHER" id="PTHR43877">
    <property type="entry name" value="AMINOALKYLPHOSPHONATE N-ACETYLTRANSFERASE-RELATED-RELATED"/>
    <property type="match status" value="1"/>
</dbReference>
<proteinExistence type="predicted"/>
<dbReference type="Pfam" id="PF00583">
    <property type="entry name" value="Acetyltransf_1"/>
    <property type="match status" value="1"/>
</dbReference>
<sequence>MTAASLRPAGTGDLDAVTRVFLACWHNSYAGLLPPDVRDLYTLDTARELWRRVALDHLLVAEAAGRGVLGMVRFGTDPDDPGCGHVYSLYVDPDSQGLGLGRTLLTAAGEALVARGYAQATLWVFADNTAAMAFYARLGWQPDGATRTEAAYRLPEIRLRRRLP</sequence>
<protein>
    <recommendedName>
        <fullName evidence="3">N-acetyltransferase domain-containing protein</fullName>
    </recommendedName>
</protein>
<dbReference type="InterPro" id="IPR000182">
    <property type="entry name" value="GNAT_dom"/>
</dbReference>